<evidence type="ECO:0000313" key="4">
    <source>
        <dbReference type="Proteomes" id="UP000276991"/>
    </source>
</evidence>
<protein>
    <submittedName>
        <fullName evidence="3">Uncharacterized protein</fullName>
    </submittedName>
</protein>
<keyword evidence="2" id="KW-0732">Signal</keyword>
<evidence type="ECO:0000256" key="2">
    <source>
        <dbReference type="SAM" id="SignalP"/>
    </source>
</evidence>
<evidence type="ECO:0000313" key="3">
    <source>
        <dbReference type="EMBL" id="VBB27981.1"/>
    </source>
</evidence>
<keyword evidence="4" id="KW-1185">Reference proteome</keyword>
<feature type="chain" id="PRO_5019865908" evidence="2">
    <location>
        <begin position="21"/>
        <end position="102"/>
    </location>
</feature>
<organism evidence="3 4">
    <name type="scientific">Acanthocheilonema viteae</name>
    <name type="common">Filarial nematode worm</name>
    <name type="synonym">Dipetalonema viteae</name>
    <dbReference type="NCBI Taxonomy" id="6277"/>
    <lineage>
        <taxon>Eukaryota</taxon>
        <taxon>Metazoa</taxon>
        <taxon>Ecdysozoa</taxon>
        <taxon>Nematoda</taxon>
        <taxon>Chromadorea</taxon>
        <taxon>Rhabditida</taxon>
        <taxon>Spirurina</taxon>
        <taxon>Spiruromorpha</taxon>
        <taxon>Filarioidea</taxon>
        <taxon>Onchocercidae</taxon>
        <taxon>Acanthocheilonema</taxon>
    </lineage>
</organism>
<feature type="signal peptide" evidence="2">
    <location>
        <begin position="1"/>
        <end position="20"/>
    </location>
</feature>
<dbReference type="EMBL" id="UPTC01000321">
    <property type="protein sequence ID" value="VBB27981.1"/>
    <property type="molecule type" value="Genomic_DNA"/>
</dbReference>
<feature type="region of interest" description="Disordered" evidence="1">
    <location>
        <begin position="48"/>
        <end position="73"/>
    </location>
</feature>
<dbReference type="AlphaFoldDB" id="A0A498S8V8"/>
<feature type="compositionally biased region" description="Pro residues" evidence="1">
    <location>
        <begin position="48"/>
        <end position="68"/>
    </location>
</feature>
<gene>
    <name evidence="3" type="ORF">NAV_LOCUS2811</name>
</gene>
<proteinExistence type="predicted"/>
<reference evidence="3 4" key="1">
    <citation type="submission" date="2018-08" db="EMBL/GenBank/DDBJ databases">
        <authorList>
            <person name="Laetsch R D."/>
            <person name="Stevens L."/>
            <person name="Kumar S."/>
            <person name="Blaxter L. M."/>
        </authorList>
    </citation>
    <scope>NUCLEOTIDE SEQUENCE [LARGE SCALE GENOMIC DNA]</scope>
</reference>
<evidence type="ECO:0000256" key="1">
    <source>
        <dbReference type="SAM" id="MobiDB-lite"/>
    </source>
</evidence>
<sequence length="102" mass="10686">MLIFAMSITSSFACIGCCCGVCSKGKGPPPPPGFGYALPPSFPVAAPPPPPFYAQPRAPAPPPPPPPLGYAKSQRPISYGVQQFEVAPSSEQNRNELIQYVG</sequence>
<dbReference type="Proteomes" id="UP000276991">
    <property type="component" value="Unassembled WGS sequence"/>
</dbReference>
<name>A0A498S8V8_ACAVI</name>
<accession>A0A498S8V8</accession>